<feature type="domain" description="F-box" evidence="1">
    <location>
        <begin position="26"/>
        <end position="66"/>
    </location>
</feature>
<evidence type="ECO:0000313" key="2">
    <source>
        <dbReference type="EMBL" id="KAJ8474204.1"/>
    </source>
</evidence>
<evidence type="ECO:0000259" key="1">
    <source>
        <dbReference type="SMART" id="SM00256"/>
    </source>
</evidence>
<dbReference type="SMART" id="SM00256">
    <property type="entry name" value="FBOX"/>
    <property type="match status" value="1"/>
</dbReference>
<dbReference type="InterPro" id="IPR001810">
    <property type="entry name" value="F-box_dom"/>
</dbReference>
<dbReference type="Pfam" id="PF12937">
    <property type="entry name" value="F-box-like"/>
    <property type="match status" value="1"/>
</dbReference>
<dbReference type="SUPFAM" id="SSF81383">
    <property type="entry name" value="F-box domain"/>
    <property type="match status" value="1"/>
</dbReference>
<dbReference type="InterPro" id="IPR036047">
    <property type="entry name" value="F-box-like_dom_sf"/>
</dbReference>
<gene>
    <name evidence="2" type="ORF">ONZ51_g7362</name>
</gene>
<reference evidence="2" key="1">
    <citation type="submission" date="2022-11" db="EMBL/GenBank/DDBJ databases">
        <title>Genome Sequence of Cubamyces cubensis.</title>
        <authorList>
            <person name="Buettner E."/>
        </authorList>
    </citation>
    <scope>NUCLEOTIDE SEQUENCE</scope>
    <source>
        <strain evidence="2">MPL-01</strain>
    </source>
</reference>
<dbReference type="AlphaFoldDB" id="A0AAD7X967"/>
<proteinExistence type="predicted"/>
<dbReference type="EMBL" id="JAPEVG010000195">
    <property type="protein sequence ID" value="KAJ8474204.1"/>
    <property type="molecule type" value="Genomic_DNA"/>
</dbReference>
<evidence type="ECO:0000313" key="3">
    <source>
        <dbReference type="Proteomes" id="UP001215151"/>
    </source>
</evidence>
<dbReference type="Gene3D" id="1.20.1280.50">
    <property type="match status" value="1"/>
</dbReference>
<keyword evidence="3" id="KW-1185">Reference proteome</keyword>
<accession>A0AAD7X967</accession>
<organism evidence="2 3">
    <name type="scientific">Trametes cubensis</name>
    <dbReference type="NCBI Taxonomy" id="1111947"/>
    <lineage>
        <taxon>Eukaryota</taxon>
        <taxon>Fungi</taxon>
        <taxon>Dikarya</taxon>
        <taxon>Basidiomycota</taxon>
        <taxon>Agaricomycotina</taxon>
        <taxon>Agaricomycetes</taxon>
        <taxon>Polyporales</taxon>
        <taxon>Polyporaceae</taxon>
        <taxon>Trametes</taxon>
    </lineage>
</organism>
<dbReference type="Proteomes" id="UP001215151">
    <property type="component" value="Unassembled WGS sequence"/>
</dbReference>
<name>A0AAD7X967_9APHY</name>
<comment type="caution">
    <text evidence="2">The sequence shown here is derived from an EMBL/GenBank/DDBJ whole genome shotgun (WGS) entry which is preliminary data.</text>
</comment>
<sequence>MILRGLSDFFQRLAKRTIKKNSLDRLPNDVILEGVMSHLDIWDILALRQVSKRFYELSYHAWLWKRMLLHTTDIPLPPLPPTSRHTPPRMSGIEAEALLCRAYSLDLNWRRRSPQCFDEWEFDAFYHIVEMAPSPGGHHLVACLTDPEYKRYSIGVYAMSILGPPRLIARLKTETKAYGIRVKYATIKGEKSLVIAFLQREYYHASDKYKANKGFIPQVSELSTYHEIDPDVKLKYQCTAVYASLADLELLSDMAQTSGYAEFVAKARRFPPPFHNLVSIRSGPDHRLVCPDLEEMFDSAYLAVAKWPRSVLLKRLDGGPLITIVCPVADDFVEQPHCIKAIKLLPSENKVFVVQELHGPADGLGHASIPPTYVFATHRVIPAGDAPVLISPQLEVHTCMNDLGHLTQIGIADLNVPPRNDESIVGQILQERTTNQGPQPPLPICVYAYRASDAGLVHIRFPPKRVVLQMPPTPPTPAVAIQGVEPEQMVAYTYPLGRTWTFEFDIFFNHRIRILPAIVRPLICLSPWDDISDTPLVTAIRPVIDRSIVGRADDGYVYQDELDGEGRDATVYVGHFQGGPGDLNTHVSTCAWDETIGRLIVAEAKSGLVRVYDFASAPKFDDEDQLLPVPLRSIPDPTLLPSVGEDIASMRS</sequence>
<protein>
    <recommendedName>
        <fullName evidence="1">F-box domain-containing protein</fullName>
    </recommendedName>
</protein>